<dbReference type="InterPro" id="IPR036249">
    <property type="entry name" value="Thioredoxin-like_sf"/>
</dbReference>
<accession>A0AAJ0DF76</accession>
<dbReference type="CDD" id="cd03024">
    <property type="entry name" value="DsbA_FrnE"/>
    <property type="match status" value="1"/>
</dbReference>
<reference evidence="2" key="1">
    <citation type="submission" date="2023-04" db="EMBL/GenBank/DDBJ databases">
        <title>Black Yeasts Isolated from many extreme environments.</title>
        <authorList>
            <person name="Coleine C."/>
            <person name="Stajich J.E."/>
            <person name="Selbmann L."/>
        </authorList>
    </citation>
    <scope>NUCLEOTIDE SEQUENCE</scope>
    <source>
        <strain evidence="2">CCFEE 5312</strain>
    </source>
</reference>
<organism evidence="2 3">
    <name type="scientific">Extremus antarcticus</name>
    <dbReference type="NCBI Taxonomy" id="702011"/>
    <lineage>
        <taxon>Eukaryota</taxon>
        <taxon>Fungi</taxon>
        <taxon>Dikarya</taxon>
        <taxon>Ascomycota</taxon>
        <taxon>Pezizomycotina</taxon>
        <taxon>Dothideomycetes</taxon>
        <taxon>Dothideomycetidae</taxon>
        <taxon>Mycosphaerellales</taxon>
        <taxon>Extremaceae</taxon>
        <taxon>Extremus</taxon>
    </lineage>
</organism>
<dbReference type="EMBL" id="JAWDJX010000019">
    <property type="protein sequence ID" value="KAK3052703.1"/>
    <property type="molecule type" value="Genomic_DNA"/>
</dbReference>
<dbReference type="Pfam" id="PF01323">
    <property type="entry name" value="DSBA"/>
    <property type="match status" value="1"/>
</dbReference>
<protein>
    <recommendedName>
        <fullName evidence="1">DSBA-like thioredoxin domain-containing protein</fullName>
    </recommendedName>
</protein>
<name>A0AAJ0DF76_9PEZI</name>
<feature type="domain" description="DSBA-like thioredoxin" evidence="1">
    <location>
        <begin position="5"/>
        <end position="205"/>
    </location>
</feature>
<dbReference type="SUPFAM" id="SSF52833">
    <property type="entry name" value="Thioredoxin-like"/>
    <property type="match status" value="1"/>
</dbReference>
<sequence length="226" mass="24889">MTKYQIDVVSDTVCPWCYVGKNRLDAAIEQHKATNPDDTFETTWYPFYLNPDAPKSVDKNSYYQAKFGAQRTQMMQGHLARLGSQVGINFAFGGKTGNTRDSHRLIQLAKTKGEGMQTKVVEQLFNAYFEVNEDITDREVLIKRGVAGGLDEAEAREWMESGKGGPEVDREVGEAQKKFISGVPNFTLNGKYEVQGAEEPQAFLQVFGEIKADAGAGGVSGGENVC</sequence>
<evidence type="ECO:0000313" key="2">
    <source>
        <dbReference type="EMBL" id="KAK3052703.1"/>
    </source>
</evidence>
<gene>
    <name evidence="2" type="ORF">LTR09_006185</name>
</gene>
<evidence type="ECO:0000313" key="3">
    <source>
        <dbReference type="Proteomes" id="UP001271007"/>
    </source>
</evidence>
<dbReference type="GO" id="GO:0016491">
    <property type="term" value="F:oxidoreductase activity"/>
    <property type="evidence" value="ECO:0007669"/>
    <property type="project" value="InterPro"/>
</dbReference>
<dbReference type="InterPro" id="IPR001853">
    <property type="entry name" value="DSBA-like_thioredoxin_dom"/>
</dbReference>
<proteinExistence type="predicted"/>
<evidence type="ECO:0000259" key="1">
    <source>
        <dbReference type="Pfam" id="PF01323"/>
    </source>
</evidence>
<dbReference type="PANTHER" id="PTHR13887:SF41">
    <property type="entry name" value="THIOREDOXIN SUPERFAMILY PROTEIN"/>
    <property type="match status" value="1"/>
</dbReference>
<dbReference type="AlphaFoldDB" id="A0AAJ0DF76"/>
<comment type="caution">
    <text evidence="2">The sequence shown here is derived from an EMBL/GenBank/DDBJ whole genome shotgun (WGS) entry which is preliminary data.</text>
</comment>
<dbReference type="Gene3D" id="3.40.30.10">
    <property type="entry name" value="Glutaredoxin"/>
    <property type="match status" value="1"/>
</dbReference>
<dbReference type="Proteomes" id="UP001271007">
    <property type="component" value="Unassembled WGS sequence"/>
</dbReference>
<dbReference type="PANTHER" id="PTHR13887">
    <property type="entry name" value="GLUTATHIONE S-TRANSFERASE KAPPA"/>
    <property type="match status" value="1"/>
</dbReference>
<keyword evidence="3" id="KW-1185">Reference proteome</keyword>